<protein>
    <recommendedName>
        <fullName evidence="4">Elongator complex protein 5</fullName>
    </recommendedName>
</protein>
<reference evidence="2 3" key="1">
    <citation type="submission" date="2024-01" db="EMBL/GenBank/DDBJ databases">
        <title>The complete chloroplast genome sequence of Lithospermum erythrorhizon: insights into the phylogenetic relationship among Boraginaceae species and the maternal lineages of purple gromwells.</title>
        <authorList>
            <person name="Okada T."/>
            <person name="Watanabe K."/>
        </authorList>
    </citation>
    <scope>NUCLEOTIDE SEQUENCE [LARGE SCALE GENOMIC DNA]</scope>
</reference>
<organism evidence="2 3">
    <name type="scientific">Lithospermum erythrorhizon</name>
    <name type="common">Purple gromwell</name>
    <name type="synonym">Lithospermum officinale var. erythrorhizon</name>
    <dbReference type="NCBI Taxonomy" id="34254"/>
    <lineage>
        <taxon>Eukaryota</taxon>
        <taxon>Viridiplantae</taxon>
        <taxon>Streptophyta</taxon>
        <taxon>Embryophyta</taxon>
        <taxon>Tracheophyta</taxon>
        <taxon>Spermatophyta</taxon>
        <taxon>Magnoliopsida</taxon>
        <taxon>eudicotyledons</taxon>
        <taxon>Gunneridae</taxon>
        <taxon>Pentapetalae</taxon>
        <taxon>asterids</taxon>
        <taxon>lamiids</taxon>
        <taxon>Boraginales</taxon>
        <taxon>Boraginaceae</taxon>
        <taxon>Boraginoideae</taxon>
        <taxon>Lithospermeae</taxon>
        <taxon>Lithospermum</taxon>
    </lineage>
</organism>
<comment type="caution">
    <text evidence="2">The sequence shown here is derived from an EMBL/GenBank/DDBJ whole genome shotgun (WGS) entry which is preliminary data.</text>
</comment>
<proteinExistence type="predicted"/>
<sequence>MEYMEVSEMLRHAPLSSVAGLLSDLRGHDNVKTTQIYDGRRSLGENQIQNKNEAAKDEQQIENPGMGEIIYFRDSDDEMPYSDEEPDYDLDIF</sequence>
<feature type="region of interest" description="Disordered" evidence="1">
    <location>
        <begin position="74"/>
        <end position="93"/>
    </location>
</feature>
<dbReference type="Proteomes" id="UP001454036">
    <property type="component" value="Unassembled WGS sequence"/>
</dbReference>
<dbReference type="EMBL" id="BAABME010009816">
    <property type="protein sequence ID" value="GAA0175854.1"/>
    <property type="molecule type" value="Genomic_DNA"/>
</dbReference>
<accession>A0AAV3RJ16</accession>
<keyword evidence="3" id="KW-1185">Reference proteome</keyword>
<feature type="compositionally biased region" description="Acidic residues" evidence="1">
    <location>
        <begin position="75"/>
        <end position="93"/>
    </location>
</feature>
<evidence type="ECO:0000313" key="2">
    <source>
        <dbReference type="EMBL" id="GAA0175854.1"/>
    </source>
</evidence>
<name>A0AAV3RJ16_LITER</name>
<gene>
    <name evidence="2" type="ORF">LIER_28950</name>
</gene>
<evidence type="ECO:0008006" key="4">
    <source>
        <dbReference type="Google" id="ProtNLM"/>
    </source>
</evidence>
<evidence type="ECO:0000313" key="3">
    <source>
        <dbReference type="Proteomes" id="UP001454036"/>
    </source>
</evidence>
<dbReference type="AlphaFoldDB" id="A0AAV3RJ16"/>
<evidence type="ECO:0000256" key="1">
    <source>
        <dbReference type="SAM" id="MobiDB-lite"/>
    </source>
</evidence>